<feature type="non-terminal residue" evidence="1">
    <location>
        <position position="1"/>
    </location>
</feature>
<reference evidence="1 2" key="1">
    <citation type="journal article" date="2018" name="Front. Plant Sci.">
        <title>Red Clover (Trifolium pratense) and Zigzag Clover (T. medium) - A Picture of Genomic Similarities and Differences.</title>
        <authorList>
            <person name="Dluhosova J."/>
            <person name="Istvanek J."/>
            <person name="Nedelnik J."/>
            <person name="Repkova J."/>
        </authorList>
    </citation>
    <scope>NUCLEOTIDE SEQUENCE [LARGE SCALE GENOMIC DNA]</scope>
    <source>
        <strain evidence="2">cv. 10/8</strain>
        <tissue evidence="1">Leaf</tissue>
    </source>
</reference>
<dbReference type="AlphaFoldDB" id="A0A392QA84"/>
<comment type="caution">
    <text evidence="1">The sequence shown here is derived from an EMBL/GenBank/DDBJ whole genome shotgun (WGS) entry which is preliminary data.</text>
</comment>
<keyword evidence="2" id="KW-1185">Reference proteome</keyword>
<proteinExistence type="predicted"/>
<sequence length="61" mass="6448">ERLCSNVIRCPGVPARCTSGKFLSPEILEVVRPVIGLTTDAIRTLPIGGELAFMGDFGVSS</sequence>
<dbReference type="EMBL" id="LXQA010121639">
    <property type="protein sequence ID" value="MCI20779.1"/>
    <property type="molecule type" value="Genomic_DNA"/>
</dbReference>
<dbReference type="Proteomes" id="UP000265520">
    <property type="component" value="Unassembled WGS sequence"/>
</dbReference>
<organism evidence="1 2">
    <name type="scientific">Trifolium medium</name>
    <dbReference type="NCBI Taxonomy" id="97028"/>
    <lineage>
        <taxon>Eukaryota</taxon>
        <taxon>Viridiplantae</taxon>
        <taxon>Streptophyta</taxon>
        <taxon>Embryophyta</taxon>
        <taxon>Tracheophyta</taxon>
        <taxon>Spermatophyta</taxon>
        <taxon>Magnoliopsida</taxon>
        <taxon>eudicotyledons</taxon>
        <taxon>Gunneridae</taxon>
        <taxon>Pentapetalae</taxon>
        <taxon>rosids</taxon>
        <taxon>fabids</taxon>
        <taxon>Fabales</taxon>
        <taxon>Fabaceae</taxon>
        <taxon>Papilionoideae</taxon>
        <taxon>50 kb inversion clade</taxon>
        <taxon>NPAAA clade</taxon>
        <taxon>Hologalegina</taxon>
        <taxon>IRL clade</taxon>
        <taxon>Trifolieae</taxon>
        <taxon>Trifolium</taxon>
    </lineage>
</organism>
<name>A0A392QA84_9FABA</name>
<evidence type="ECO:0000313" key="2">
    <source>
        <dbReference type="Proteomes" id="UP000265520"/>
    </source>
</evidence>
<protein>
    <submittedName>
        <fullName evidence="1">Uncharacterized protein</fullName>
    </submittedName>
</protein>
<evidence type="ECO:0000313" key="1">
    <source>
        <dbReference type="EMBL" id="MCI20779.1"/>
    </source>
</evidence>
<accession>A0A392QA84</accession>